<dbReference type="InterPro" id="IPR040836">
    <property type="entry name" value="SAVED"/>
</dbReference>
<evidence type="ECO:0000313" key="2">
    <source>
        <dbReference type="EMBL" id="MCY1004680.1"/>
    </source>
</evidence>
<evidence type="ECO:0000313" key="3">
    <source>
        <dbReference type="Proteomes" id="UP001150924"/>
    </source>
</evidence>
<proteinExistence type="predicted"/>
<keyword evidence="3" id="KW-1185">Reference proteome</keyword>
<organism evidence="2 3">
    <name type="scientific">Nannocystis pusilla</name>
    <dbReference type="NCBI Taxonomy" id="889268"/>
    <lineage>
        <taxon>Bacteria</taxon>
        <taxon>Pseudomonadati</taxon>
        <taxon>Myxococcota</taxon>
        <taxon>Polyangia</taxon>
        <taxon>Nannocystales</taxon>
        <taxon>Nannocystaceae</taxon>
        <taxon>Nannocystis</taxon>
    </lineage>
</organism>
<evidence type="ECO:0000259" key="1">
    <source>
        <dbReference type="Pfam" id="PF18145"/>
    </source>
</evidence>
<sequence length="347" mass="38303">MSLKSLVDLLDSLFSPDGLQRFVHLELDAEKVVQEVDFKTAPARVFYEVAVALRQQGRIDSQLFAKLRGKFPRRVSDIDAVAIFFGEPAAPSGLQTHVITLEAAIAGQISAIDEEQIRVALGTAVPVSRLKLDLHDLDTLAGDPSTWSKGQVRIRESIQQHLRDEVLRSGARHLSLFGLAPIPWLVAFGLAVSETIDARVFQRLRAPAGWSWQPEEPELDRWSVIPDPDAPPARDVAVLISASASVKRERVDAVLPRADRATYEITLADPRIDAVRSEALLEAFAHHYRAVLGQIEARHPGIERLHIFAAAPVAVAIECGRRILHNAAPRIVSYEFAGGQYRKALEL</sequence>
<dbReference type="Proteomes" id="UP001150924">
    <property type="component" value="Unassembled WGS sequence"/>
</dbReference>
<reference evidence="2" key="1">
    <citation type="submission" date="2022-11" db="EMBL/GenBank/DDBJ databases">
        <title>Minimal conservation of predation-associated metabolite biosynthetic gene clusters underscores biosynthetic potential of Myxococcota including descriptions for ten novel species: Archangium lansinium sp. nov., Myxococcus landrumus sp. nov., Nannocystis bai.</title>
        <authorList>
            <person name="Ahearne A."/>
            <person name="Stevens C."/>
            <person name="Phillips K."/>
        </authorList>
    </citation>
    <scope>NUCLEOTIDE SEQUENCE</scope>
    <source>
        <strain evidence="2">Na p29</strain>
    </source>
</reference>
<gene>
    <name evidence="2" type="ORF">OV079_03660</name>
</gene>
<feature type="domain" description="SMODS-associated and fused to various effectors" evidence="1">
    <location>
        <begin position="159"/>
        <end position="347"/>
    </location>
</feature>
<name>A0A9X3EK65_9BACT</name>
<dbReference type="EMBL" id="JAPNKE010000002">
    <property type="protein sequence ID" value="MCY1004680.1"/>
    <property type="molecule type" value="Genomic_DNA"/>
</dbReference>
<accession>A0A9X3EK65</accession>
<dbReference type="AlphaFoldDB" id="A0A9X3EK65"/>
<dbReference type="RefSeq" id="WP_267766249.1">
    <property type="nucleotide sequence ID" value="NZ_JAPNKE010000002.1"/>
</dbReference>
<dbReference type="Pfam" id="PF18145">
    <property type="entry name" value="SAVED"/>
    <property type="match status" value="1"/>
</dbReference>
<dbReference type="NCBIfam" id="NF033611">
    <property type="entry name" value="SAVED"/>
    <property type="match status" value="1"/>
</dbReference>
<protein>
    <submittedName>
        <fullName evidence="2">SAVED domain-containing protein</fullName>
    </submittedName>
</protein>
<comment type="caution">
    <text evidence="2">The sequence shown here is derived from an EMBL/GenBank/DDBJ whole genome shotgun (WGS) entry which is preliminary data.</text>
</comment>